<protein>
    <submittedName>
        <fullName evidence="1">Unnamed protein product</fullName>
    </submittedName>
</protein>
<dbReference type="EMBL" id="BSXS01001455">
    <property type="protein sequence ID" value="GME76230.1"/>
    <property type="molecule type" value="Genomic_DNA"/>
</dbReference>
<organism evidence="1 2">
    <name type="scientific">Ambrosiozyma monospora</name>
    <name type="common">Yeast</name>
    <name type="synonym">Endomycopsis monosporus</name>
    <dbReference type="NCBI Taxonomy" id="43982"/>
    <lineage>
        <taxon>Eukaryota</taxon>
        <taxon>Fungi</taxon>
        <taxon>Dikarya</taxon>
        <taxon>Ascomycota</taxon>
        <taxon>Saccharomycotina</taxon>
        <taxon>Pichiomycetes</taxon>
        <taxon>Pichiales</taxon>
        <taxon>Pichiaceae</taxon>
        <taxon>Ambrosiozyma</taxon>
    </lineage>
</organism>
<comment type="caution">
    <text evidence="1">The sequence shown here is derived from an EMBL/GenBank/DDBJ whole genome shotgun (WGS) entry which is preliminary data.</text>
</comment>
<reference evidence="1" key="1">
    <citation type="submission" date="2023-04" db="EMBL/GenBank/DDBJ databases">
        <title>Ambrosiozyma monospora NBRC 10751.</title>
        <authorList>
            <person name="Ichikawa N."/>
            <person name="Sato H."/>
            <person name="Tonouchi N."/>
        </authorList>
    </citation>
    <scope>NUCLEOTIDE SEQUENCE</scope>
    <source>
        <strain evidence="1">NBRC 10751</strain>
    </source>
</reference>
<gene>
    <name evidence="1" type="ORF">Amon02_000250200</name>
</gene>
<keyword evidence="2" id="KW-1185">Reference proteome</keyword>
<proteinExistence type="predicted"/>
<evidence type="ECO:0000313" key="2">
    <source>
        <dbReference type="Proteomes" id="UP001165064"/>
    </source>
</evidence>
<evidence type="ECO:0000313" key="1">
    <source>
        <dbReference type="EMBL" id="GME76230.1"/>
    </source>
</evidence>
<sequence>MDEVDEAFLEKFNKSQPKTKKCTEDEFEIVVHRLDSVINEKQPFLSMDPNQILGFQEIKEVALVPDTTDPSDVSRTLERDLNIHPFKTLLDAEPPSGKEPRPLKDLFELFGPAIYEHWKKRRIERGGLPIVPQLKFEEPSQKDDNDPYVCFRRREFRQARKTRRTDAQGTERLNRFYHELRKAKNLLFMVAEREVKRKNQLAEEKNLFNLRCQVKDLKRTLGIKGDDEDLITHKKKKVPSETELLKECLKKELEKEKRKKQLEDREKLRLLKQQMAQNANAQNGAPNTVAVQPYVKLPSSKIPDLDLTTVNAVLQDKLEGIKKAVSDKLIKRKLQDEGWVNFTDDPYNPYFSIAGSGDEDMKERSHVPYSSICSSIFEVEDSREIDFSYIFSNSKHYSHNDPDIVKINAQTGQVVRNDKHNALPVMYDLLGQDEDFEDANPYVPKANDTSDLGVSETLFKVRKRSGRNGRLWIDRKRIRDDYDFMEFVNSPSSDESEQESANGTTSEPVRKKRRTNVYDRDSDFKKRLRSRFDFDSDLPVYHPLDPSKLNQIGKQTQIIRFGSMLLAKSYDNMHQIRQKQIDAHKMLQQRILQQKQQQMRQAQAAAAANAANANGNGNAVNGNANGKAVNGSPIPGNSVNSGGSVNSRSGSGMNSSSSSRQATPNGKAQQARVHKNSVKNKARS</sequence>
<dbReference type="Proteomes" id="UP001165064">
    <property type="component" value="Unassembled WGS sequence"/>
</dbReference>
<name>A0ACB5SY68_AMBMO</name>
<accession>A0ACB5SY68</accession>